<evidence type="ECO:0000313" key="4">
    <source>
        <dbReference type="Proteomes" id="UP001610728"/>
    </source>
</evidence>
<gene>
    <name evidence="3" type="ORF">HOO65_070252</name>
</gene>
<feature type="compositionally biased region" description="Polar residues" evidence="1">
    <location>
        <begin position="238"/>
        <end position="247"/>
    </location>
</feature>
<dbReference type="Proteomes" id="UP001610728">
    <property type="component" value="Unassembled WGS sequence"/>
</dbReference>
<organism evidence="3 4">
    <name type="scientific">Ceratocystis lukuohia</name>
    <dbReference type="NCBI Taxonomy" id="2019550"/>
    <lineage>
        <taxon>Eukaryota</taxon>
        <taxon>Fungi</taxon>
        <taxon>Dikarya</taxon>
        <taxon>Ascomycota</taxon>
        <taxon>Pezizomycotina</taxon>
        <taxon>Sordariomycetes</taxon>
        <taxon>Hypocreomycetidae</taxon>
        <taxon>Microascales</taxon>
        <taxon>Ceratocystidaceae</taxon>
        <taxon>Ceratocystis</taxon>
    </lineage>
</organism>
<keyword evidence="2" id="KW-0472">Membrane</keyword>
<keyword evidence="2" id="KW-1133">Transmembrane helix</keyword>
<evidence type="ECO:0000256" key="2">
    <source>
        <dbReference type="SAM" id="Phobius"/>
    </source>
</evidence>
<evidence type="ECO:0000313" key="3">
    <source>
        <dbReference type="EMBL" id="KAL2885790.1"/>
    </source>
</evidence>
<protein>
    <submittedName>
        <fullName evidence="3">Uncharacterized protein</fullName>
    </submittedName>
</protein>
<dbReference type="GeneID" id="98120357"/>
<sequence length="925" mass="102929">MQSLLTVNNSVTLLSVNIAPSSFIAAFTLGLVFLYIYLISVARVPSPLPVLRTLGSLPFRVLPSSKDSKELAAPPDYTARDYDYDPFNVDRPYYNQEAPLRLSLPNHRLLDAPPHPLSPSKNTVLTHPYYLQQGGFSSDLHLATQLTQLAHRRAAAPTITDASPPERQKRKHSSSGGGHDRETESHQQHESPRDRAPDKTYSRPSSDRKSSFFRSRGWDRDRDGDRESEREKPLPRLRQTTTGSLNGNLFAKSLPSTPPASSPTRSSTGARIAAGLGLSPERSASRKKHRSISGKEHLRDGAFTTSTNSSGSPSSHKDSEKARRGSTKRDGSPHGNGAGIGRRLFGRGWPVLESPKKRHASPHINDRDYDDDLGMGDTVQSCTDYSDNEYEHEVAGYTDDKSDYDYDKGQLSPSVTQALEMDIDEIIARSYRNRSNICSGRFRSNASRSLQRKSRLVEPSPAQLITPPTSQQSHMLSFDEMDVFDPGSLKMPSTWSPDTRSGTQTQHEQIVEERLEQTEVLLDTSTNTVRSTVRQFLLAQYTKATSSILQCIATFVIVCFAVSMAVTITTPVPLANRPPVPDLVKVAGVARSFESLIYYSEGGANRVTELQRTSHAIWDLGETVRYTNIPSASLIYDILDSLSDDLNVLSMEMNKFFARVDSDIDGILIILQWARRELHSVHQLPWNPVAYMLDNFYLTFAGSGIFEQPDGQQTKLGTLTTAIIGRTQSQRARHALERTFLEFLGVMESVVTDELERSLPLLARFDAADSKFQLLAETVQRDDANADDALERRSALATLWTRLLGPRATAVQKYARNKELLRDVRTKTQSNKYILVDHNAKLAALKAALDGIRKTLVSPLIRTVNSTSLTLADQIKGLDEVSSHLSSLRQDQRKRLLQLLYGTLEPRLTIDDREEEGQVKGAGKS</sequence>
<evidence type="ECO:0000256" key="1">
    <source>
        <dbReference type="SAM" id="MobiDB-lite"/>
    </source>
</evidence>
<dbReference type="EMBL" id="JABSNW010000007">
    <property type="protein sequence ID" value="KAL2885790.1"/>
    <property type="molecule type" value="Genomic_DNA"/>
</dbReference>
<feature type="compositionally biased region" description="Basic and acidic residues" evidence="1">
    <location>
        <begin position="315"/>
        <end position="332"/>
    </location>
</feature>
<proteinExistence type="predicted"/>
<feature type="region of interest" description="Disordered" evidence="1">
    <location>
        <begin position="151"/>
        <end position="372"/>
    </location>
</feature>
<keyword evidence="4" id="KW-1185">Reference proteome</keyword>
<accession>A0ABR4MBZ6</accession>
<dbReference type="RefSeq" id="XP_070856970.1">
    <property type="nucleotide sequence ID" value="XM_071004878.1"/>
</dbReference>
<feature type="compositionally biased region" description="Basic and acidic residues" evidence="1">
    <location>
        <begin position="178"/>
        <end position="234"/>
    </location>
</feature>
<feature type="compositionally biased region" description="Low complexity" evidence="1">
    <location>
        <begin position="304"/>
        <end position="314"/>
    </location>
</feature>
<feature type="transmembrane region" description="Helical" evidence="2">
    <location>
        <begin position="20"/>
        <end position="42"/>
    </location>
</feature>
<keyword evidence="2" id="KW-0812">Transmembrane</keyword>
<comment type="caution">
    <text evidence="3">The sequence shown here is derived from an EMBL/GenBank/DDBJ whole genome shotgun (WGS) entry which is preliminary data.</text>
</comment>
<reference evidence="3 4" key="1">
    <citation type="submission" date="2020-05" db="EMBL/GenBank/DDBJ databases">
        <title>Ceratocystis lukuohia genome.</title>
        <authorList>
            <person name="Harrington T.C."/>
            <person name="Kim K."/>
            <person name="Mayers C.G."/>
        </authorList>
    </citation>
    <scope>NUCLEOTIDE SEQUENCE [LARGE SCALE GENOMIC DNA]</scope>
    <source>
        <strain evidence="3 4">C4212</strain>
    </source>
</reference>
<name>A0ABR4MBZ6_9PEZI</name>